<dbReference type="InterPro" id="IPR003825">
    <property type="entry name" value="Colicin-V_CvpA"/>
</dbReference>
<evidence type="ECO:0000256" key="1">
    <source>
        <dbReference type="ARBA" id="ARBA00004141"/>
    </source>
</evidence>
<dbReference type="RefSeq" id="WP_118282484.1">
    <property type="nucleotide sequence ID" value="NZ_JACOPG010000002.1"/>
</dbReference>
<keyword evidence="4 5" id="KW-0472">Membrane</keyword>
<evidence type="ECO:0000256" key="3">
    <source>
        <dbReference type="ARBA" id="ARBA00022989"/>
    </source>
</evidence>
<dbReference type="Proteomes" id="UP000643810">
    <property type="component" value="Unassembled WGS sequence"/>
</dbReference>
<comment type="caution">
    <text evidence="6">The sequence shown here is derived from an EMBL/GenBank/DDBJ whole genome shotgun (WGS) entry which is preliminary data.</text>
</comment>
<feature type="transmembrane region" description="Helical" evidence="5">
    <location>
        <begin position="29"/>
        <end position="52"/>
    </location>
</feature>
<dbReference type="Pfam" id="PF02674">
    <property type="entry name" value="Colicin_V"/>
    <property type="match status" value="1"/>
</dbReference>
<evidence type="ECO:0000313" key="7">
    <source>
        <dbReference type="Proteomes" id="UP000643810"/>
    </source>
</evidence>
<proteinExistence type="predicted"/>
<feature type="transmembrane region" description="Helical" evidence="5">
    <location>
        <begin position="201"/>
        <end position="225"/>
    </location>
</feature>
<keyword evidence="7" id="KW-1185">Reference proteome</keyword>
<evidence type="ECO:0000313" key="6">
    <source>
        <dbReference type="EMBL" id="MBC5686454.1"/>
    </source>
</evidence>
<evidence type="ECO:0000256" key="4">
    <source>
        <dbReference type="ARBA" id="ARBA00023136"/>
    </source>
</evidence>
<evidence type="ECO:0000256" key="2">
    <source>
        <dbReference type="ARBA" id="ARBA00022692"/>
    </source>
</evidence>
<keyword evidence="3 5" id="KW-1133">Transmembrane helix</keyword>
<reference evidence="6 7" key="1">
    <citation type="submission" date="2020-08" db="EMBL/GenBank/DDBJ databases">
        <title>Genome public.</title>
        <authorList>
            <person name="Liu C."/>
            <person name="Sun Q."/>
        </authorList>
    </citation>
    <scope>NUCLEOTIDE SEQUENCE [LARGE SCALE GENOMIC DNA]</scope>
    <source>
        <strain evidence="6 7">NSJ-9</strain>
    </source>
</reference>
<comment type="subcellular location">
    <subcellularLocation>
        <location evidence="1">Membrane</location>
        <topology evidence="1">Multi-pass membrane protein</topology>
    </subcellularLocation>
</comment>
<evidence type="ECO:0000256" key="5">
    <source>
        <dbReference type="SAM" id="Phobius"/>
    </source>
</evidence>
<sequence length="263" mass="28775">MNIVLIVMLFILFFLTLQGWRKGILGIVYGLVSWIFIFIFVSVANPYILGYLKTETNIYDKVYEQAEKFVTNKAENLPQDTGLEDWYQSLTDAIPGNALGDVTDSIRQMQTNVEQNPQLQDLLNGLQTQNDLTVAQFGGASSILQLSDGTQTLGQMICGKIADFMMQGIAVFIAFVIAQIIVLIVGYFVKGARKAPGLGQVNGLLGLVAGAAEGFLVVWIIMYAAACISTTTLGQGLLAGIDQSKFLTYLYDHNLVMAFLSTM</sequence>
<feature type="transmembrane region" description="Helical" evidence="5">
    <location>
        <begin position="169"/>
        <end position="189"/>
    </location>
</feature>
<name>A0ABR7GG85_9FIRM</name>
<gene>
    <name evidence="6" type="ORF">H8R94_07535</name>
</gene>
<dbReference type="EMBL" id="JACOPG010000002">
    <property type="protein sequence ID" value="MBC5686454.1"/>
    <property type="molecule type" value="Genomic_DNA"/>
</dbReference>
<organism evidence="6 7">
    <name type="scientific">Roseburia lenta</name>
    <dbReference type="NCBI Taxonomy" id="2763061"/>
    <lineage>
        <taxon>Bacteria</taxon>
        <taxon>Bacillati</taxon>
        <taxon>Bacillota</taxon>
        <taxon>Clostridia</taxon>
        <taxon>Lachnospirales</taxon>
        <taxon>Lachnospiraceae</taxon>
        <taxon>Roseburia</taxon>
    </lineage>
</organism>
<protein>
    <submittedName>
        <fullName evidence="6">CvpA family protein</fullName>
    </submittedName>
</protein>
<accession>A0ABR7GG85</accession>
<keyword evidence="2 5" id="KW-0812">Transmembrane</keyword>